<sequence>MQAYVNEATSAGVIKKNGPWEASKEKWMALNDNQKANIAIGIYCKAANAQGIGKIVISDTSTGKQLAAVVNGHFSEQ</sequence>
<reference evidence="1" key="1">
    <citation type="journal article" date="2014" name="Int. J. Syst. Evol. Microbiol.">
        <title>Complete genome of a new Firmicutes species belonging to the dominant human colonic microbiota ('Ruminococcus bicirculans') reveals two chromosomes and a selective capacity to utilize plant glucans.</title>
        <authorList>
            <consortium name="NISC Comparative Sequencing Program"/>
            <person name="Wegmann U."/>
            <person name="Louis P."/>
            <person name="Goesmann A."/>
            <person name="Henrissat B."/>
            <person name="Duncan S.H."/>
            <person name="Flint H.J."/>
        </authorList>
    </citation>
    <scope>NUCLEOTIDE SEQUENCE</scope>
    <source>
        <strain evidence="1">NBRC 107169</strain>
    </source>
</reference>
<protein>
    <submittedName>
        <fullName evidence="1">Uncharacterized protein</fullName>
    </submittedName>
</protein>
<evidence type="ECO:0000313" key="1">
    <source>
        <dbReference type="EMBL" id="GLQ16180.1"/>
    </source>
</evidence>
<reference evidence="1" key="2">
    <citation type="submission" date="2023-01" db="EMBL/GenBank/DDBJ databases">
        <title>Draft genome sequence of Maritalea porphyrae strain NBRC 107169.</title>
        <authorList>
            <person name="Sun Q."/>
            <person name="Mori K."/>
        </authorList>
    </citation>
    <scope>NUCLEOTIDE SEQUENCE</scope>
    <source>
        <strain evidence="1">NBRC 107169</strain>
    </source>
</reference>
<accession>A0ABQ5UMX0</accession>
<dbReference type="Proteomes" id="UP001161405">
    <property type="component" value="Unassembled WGS sequence"/>
</dbReference>
<name>A0ABQ5UMX0_9HYPH</name>
<organism evidence="1 2">
    <name type="scientific">Maritalea porphyrae</name>
    <dbReference type="NCBI Taxonomy" id="880732"/>
    <lineage>
        <taxon>Bacteria</taxon>
        <taxon>Pseudomonadati</taxon>
        <taxon>Pseudomonadota</taxon>
        <taxon>Alphaproteobacteria</taxon>
        <taxon>Hyphomicrobiales</taxon>
        <taxon>Devosiaceae</taxon>
        <taxon>Maritalea</taxon>
    </lineage>
</organism>
<proteinExistence type="predicted"/>
<keyword evidence="2" id="KW-1185">Reference proteome</keyword>
<comment type="caution">
    <text evidence="1">The sequence shown here is derived from an EMBL/GenBank/DDBJ whole genome shotgun (WGS) entry which is preliminary data.</text>
</comment>
<evidence type="ECO:0000313" key="2">
    <source>
        <dbReference type="Proteomes" id="UP001161405"/>
    </source>
</evidence>
<gene>
    <name evidence="1" type="ORF">GCM10007879_04290</name>
</gene>
<dbReference type="EMBL" id="BSNI01000001">
    <property type="protein sequence ID" value="GLQ16180.1"/>
    <property type="molecule type" value="Genomic_DNA"/>
</dbReference>